<dbReference type="KEGG" id="egt:105977262"/>
<dbReference type="Gene3D" id="2.30.30.140">
    <property type="match status" value="1"/>
</dbReference>
<sequence>MDLRPRQRQSFSGFTKSEVQRMEHLLNEFKEQCLEKEFCKKLARILNRSSGRAGKPAVNWNEVRSWFQKNQQNGLSKESSCNEAKETPVVTEALARNKKIGNPKMAEGEKNEDLSMLEFEAKSLKDGAWYDVDTFLSHRFLSSGDIEVHVRYVGFGAEEDEWINVRDSVRVRSVALEHSECRKVKVGDLVVCFQERQDQARYYDAHVIEVQKRWHDVRGCRCLFLIRYDHDNSEEKVRLRRLCCRPDILANSE</sequence>
<dbReference type="InterPro" id="IPR039276">
    <property type="entry name" value="SHH1/2"/>
</dbReference>
<evidence type="ECO:0000259" key="1">
    <source>
        <dbReference type="Pfam" id="PF16719"/>
    </source>
</evidence>
<proteinExistence type="predicted"/>
<name>A0A022Q1J8_ERYGU</name>
<dbReference type="AlphaFoldDB" id="A0A022Q1J8"/>
<dbReference type="EMBL" id="KI632284">
    <property type="protein sequence ID" value="EYU20415.1"/>
    <property type="molecule type" value="Genomic_DNA"/>
</dbReference>
<dbReference type="PANTHER" id="PTHR33827:SF3">
    <property type="entry name" value="OS09G0346900 PROTEIN"/>
    <property type="match status" value="1"/>
</dbReference>
<dbReference type="eggNOG" id="ENOG502QQU4">
    <property type="taxonomic scope" value="Eukaryota"/>
</dbReference>
<dbReference type="STRING" id="4155.A0A022Q1J8"/>
<organism evidence="2 3">
    <name type="scientific">Erythranthe guttata</name>
    <name type="common">Yellow monkey flower</name>
    <name type="synonym">Mimulus guttatus</name>
    <dbReference type="NCBI Taxonomy" id="4155"/>
    <lineage>
        <taxon>Eukaryota</taxon>
        <taxon>Viridiplantae</taxon>
        <taxon>Streptophyta</taxon>
        <taxon>Embryophyta</taxon>
        <taxon>Tracheophyta</taxon>
        <taxon>Spermatophyta</taxon>
        <taxon>Magnoliopsida</taxon>
        <taxon>eudicotyledons</taxon>
        <taxon>Gunneridae</taxon>
        <taxon>Pentapetalae</taxon>
        <taxon>asterids</taxon>
        <taxon>lamiids</taxon>
        <taxon>Lamiales</taxon>
        <taxon>Phrymaceae</taxon>
        <taxon>Erythranthe</taxon>
    </lineage>
</organism>
<dbReference type="InterPro" id="IPR032001">
    <property type="entry name" value="SAWADEE_dom"/>
</dbReference>
<dbReference type="Pfam" id="PF16719">
    <property type="entry name" value="SAWADEE"/>
    <property type="match status" value="1"/>
</dbReference>
<dbReference type="OMA" id="QRKMHDI"/>
<dbReference type="OrthoDB" id="1885884at2759"/>
<feature type="domain" description="SAWADEE" evidence="1">
    <location>
        <begin position="117"/>
        <end position="243"/>
    </location>
</feature>
<reference evidence="2 3" key="1">
    <citation type="journal article" date="2013" name="Proc. Natl. Acad. Sci. U.S.A.">
        <title>Fine-scale variation in meiotic recombination in Mimulus inferred from population shotgun sequencing.</title>
        <authorList>
            <person name="Hellsten U."/>
            <person name="Wright K.M."/>
            <person name="Jenkins J."/>
            <person name="Shu S."/>
            <person name="Yuan Y."/>
            <person name="Wessler S.R."/>
            <person name="Schmutz J."/>
            <person name="Willis J.H."/>
            <person name="Rokhsar D.S."/>
        </authorList>
    </citation>
    <scope>NUCLEOTIDE SEQUENCE [LARGE SCALE GENOMIC DNA]</scope>
    <source>
        <strain evidence="3">cv. DUN x IM62</strain>
    </source>
</reference>
<dbReference type="Proteomes" id="UP000030748">
    <property type="component" value="Unassembled WGS sequence"/>
</dbReference>
<dbReference type="PANTHER" id="PTHR33827">
    <property type="entry name" value="PROTEIN SAWADEE HOMEODOMAIN HOMOLOG 2"/>
    <property type="match status" value="1"/>
</dbReference>
<accession>A0A022Q1J8</accession>
<dbReference type="GO" id="GO:0003682">
    <property type="term" value="F:chromatin binding"/>
    <property type="evidence" value="ECO:0007669"/>
    <property type="project" value="InterPro"/>
</dbReference>
<gene>
    <name evidence="2" type="ORF">MIMGU_mgv1a012343mg</name>
</gene>
<evidence type="ECO:0000313" key="2">
    <source>
        <dbReference type="EMBL" id="EYU20415.1"/>
    </source>
</evidence>
<dbReference type="Gene3D" id="2.40.50.40">
    <property type="match status" value="1"/>
</dbReference>
<keyword evidence="3" id="KW-1185">Reference proteome</keyword>
<protein>
    <recommendedName>
        <fullName evidence="1">SAWADEE domain-containing protein</fullName>
    </recommendedName>
</protein>
<dbReference type="PhylomeDB" id="A0A022Q1J8"/>
<evidence type="ECO:0000313" key="3">
    <source>
        <dbReference type="Proteomes" id="UP000030748"/>
    </source>
</evidence>